<gene>
    <name evidence="1" type="ORF">Pr1d_09410</name>
</gene>
<reference evidence="1 2" key="1">
    <citation type="submission" date="2019-08" db="EMBL/GenBank/DDBJ databases">
        <title>Deep-cultivation of Planctomycetes and their phenomic and genomic characterization uncovers novel biology.</title>
        <authorList>
            <person name="Wiegand S."/>
            <person name="Jogler M."/>
            <person name="Boedeker C."/>
            <person name="Pinto D."/>
            <person name="Vollmers J."/>
            <person name="Rivas-Marin E."/>
            <person name="Kohn T."/>
            <person name="Peeters S.H."/>
            <person name="Heuer A."/>
            <person name="Rast P."/>
            <person name="Oberbeckmann S."/>
            <person name="Bunk B."/>
            <person name="Jeske O."/>
            <person name="Meyerdierks A."/>
            <person name="Storesund J.E."/>
            <person name="Kallscheuer N."/>
            <person name="Luecker S."/>
            <person name="Lage O.M."/>
            <person name="Pohl T."/>
            <person name="Merkel B.J."/>
            <person name="Hornburger P."/>
            <person name="Mueller R.-W."/>
            <person name="Bruemmer F."/>
            <person name="Labrenz M."/>
            <person name="Spormann A.M."/>
            <person name="Op den Camp H."/>
            <person name="Overmann J."/>
            <person name="Amann R."/>
            <person name="Jetten M.S.M."/>
            <person name="Mascher T."/>
            <person name="Medema M.H."/>
            <person name="Devos D.P."/>
            <person name="Kaster A.-K."/>
            <person name="Ovreas L."/>
            <person name="Rohde M."/>
            <person name="Galperin M.Y."/>
            <person name="Jogler C."/>
        </authorList>
    </citation>
    <scope>NUCLEOTIDE SEQUENCE [LARGE SCALE GENOMIC DNA]</scope>
    <source>
        <strain evidence="1 2">Pr1d</strain>
    </source>
</reference>
<dbReference type="AlphaFoldDB" id="A0A5B9Q3W4"/>
<name>A0A5B9Q3W4_9BACT</name>
<sequence>MSLELFSSLQTERGFSKGSGVILNQRIPNLFLRHAFRRDPFSSSDLRGVVTTRFVPGSWSYCWR</sequence>
<proteinExistence type="predicted"/>
<evidence type="ECO:0000313" key="1">
    <source>
        <dbReference type="EMBL" id="QEG33677.1"/>
    </source>
</evidence>
<evidence type="ECO:0000313" key="2">
    <source>
        <dbReference type="Proteomes" id="UP000323917"/>
    </source>
</evidence>
<dbReference type="Proteomes" id="UP000323917">
    <property type="component" value="Chromosome"/>
</dbReference>
<keyword evidence="2" id="KW-1185">Reference proteome</keyword>
<organism evidence="1 2">
    <name type="scientific">Bythopirellula goksoeyrii</name>
    <dbReference type="NCBI Taxonomy" id="1400387"/>
    <lineage>
        <taxon>Bacteria</taxon>
        <taxon>Pseudomonadati</taxon>
        <taxon>Planctomycetota</taxon>
        <taxon>Planctomycetia</taxon>
        <taxon>Pirellulales</taxon>
        <taxon>Lacipirellulaceae</taxon>
        <taxon>Bythopirellula</taxon>
    </lineage>
</organism>
<protein>
    <submittedName>
        <fullName evidence="1">Uncharacterized protein</fullName>
    </submittedName>
</protein>
<accession>A0A5B9Q3W4</accession>
<dbReference type="KEGG" id="bgok:Pr1d_09410"/>
<dbReference type="EMBL" id="CP042913">
    <property type="protein sequence ID" value="QEG33677.1"/>
    <property type="molecule type" value="Genomic_DNA"/>
</dbReference>